<gene>
    <name evidence="5" type="ORF">C7H09_05925</name>
</gene>
<evidence type="ECO:0000256" key="1">
    <source>
        <dbReference type="ARBA" id="ARBA00009275"/>
    </source>
</evidence>
<keyword evidence="6" id="KW-1185">Reference proteome</keyword>
<dbReference type="PROSITE" id="PS01091">
    <property type="entry name" value="TATD_3"/>
    <property type="match status" value="1"/>
</dbReference>
<accession>A0A2T1KK06</accession>
<dbReference type="InterPro" id="IPR001130">
    <property type="entry name" value="TatD-like"/>
</dbReference>
<dbReference type="PANTHER" id="PTHR46124:SF3">
    <property type="entry name" value="HYDROLASE"/>
    <property type="match status" value="1"/>
</dbReference>
<comment type="caution">
    <text evidence="5">The sequence shown here is derived from an EMBL/GenBank/DDBJ whole genome shotgun (WGS) entry which is preliminary data.</text>
</comment>
<proteinExistence type="inferred from homology"/>
<dbReference type="InterPro" id="IPR032466">
    <property type="entry name" value="Metal_Hydrolase"/>
</dbReference>
<dbReference type="GO" id="GO:0016788">
    <property type="term" value="F:hydrolase activity, acting on ester bonds"/>
    <property type="evidence" value="ECO:0007669"/>
    <property type="project" value="InterPro"/>
</dbReference>
<dbReference type="CDD" id="cd01310">
    <property type="entry name" value="TatD_DNAse"/>
    <property type="match status" value="1"/>
</dbReference>
<feature type="binding site" evidence="4">
    <location>
        <position position="9"/>
    </location>
    <ligand>
        <name>a divalent metal cation</name>
        <dbReference type="ChEBI" id="CHEBI:60240"/>
        <label>1</label>
    </ligand>
</feature>
<feature type="binding site" evidence="4">
    <location>
        <position position="129"/>
    </location>
    <ligand>
        <name>a divalent metal cation</name>
        <dbReference type="ChEBI" id="CHEBI:60240"/>
        <label>2</label>
    </ligand>
</feature>
<dbReference type="Proteomes" id="UP000239866">
    <property type="component" value="Unassembled WGS sequence"/>
</dbReference>
<dbReference type="GO" id="GO:0046872">
    <property type="term" value="F:metal ion binding"/>
    <property type="evidence" value="ECO:0007669"/>
    <property type="project" value="UniProtKB-KW"/>
</dbReference>
<feature type="binding site" evidence="4">
    <location>
        <position position="153"/>
    </location>
    <ligand>
        <name>a divalent metal cation</name>
        <dbReference type="ChEBI" id="CHEBI:60240"/>
        <label>2</label>
    </ligand>
</feature>
<dbReference type="AlphaFoldDB" id="A0A2T1KK06"/>
<feature type="binding site" evidence="4">
    <location>
        <position position="7"/>
    </location>
    <ligand>
        <name>a divalent metal cation</name>
        <dbReference type="ChEBI" id="CHEBI:60240"/>
        <label>1</label>
    </ligand>
</feature>
<evidence type="ECO:0000256" key="2">
    <source>
        <dbReference type="ARBA" id="ARBA00022723"/>
    </source>
</evidence>
<dbReference type="PROSITE" id="PS01137">
    <property type="entry name" value="TATD_1"/>
    <property type="match status" value="1"/>
</dbReference>
<evidence type="ECO:0000313" key="6">
    <source>
        <dbReference type="Proteomes" id="UP000239866"/>
    </source>
</evidence>
<dbReference type="PIRSF" id="PIRSF005902">
    <property type="entry name" value="DNase_TatD"/>
    <property type="match status" value="1"/>
</dbReference>
<dbReference type="OrthoDB" id="9810005at2"/>
<organism evidence="5 6">
    <name type="scientific">Marinobacter fuscus</name>
    <dbReference type="NCBI Taxonomy" id="2109942"/>
    <lineage>
        <taxon>Bacteria</taxon>
        <taxon>Pseudomonadati</taxon>
        <taxon>Pseudomonadota</taxon>
        <taxon>Gammaproteobacteria</taxon>
        <taxon>Pseudomonadales</taxon>
        <taxon>Marinobacteraceae</taxon>
        <taxon>Marinobacter</taxon>
    </lineage>
</organism>
<dbReference type="EMBL" id="PXNP01000023">
    <property type="protein sequence ID" value="PSF10481.1"/>
    <property type="molecule type" value="Genomic_DNA"/>
</dbReference>
<reference evidence="5 6" key="1">
    <citation type="submission" date="2018-03" db="EMBL/GenBank/DDBJ databases">
        <title>Marinobacter brunus sp. nov., a marine bacterium of Gamma-proteobacteria isolated from the surface seawater of the South China Sea.</title>
        <authorList>
            <person name="Cheng H."/>
            <person name="Wu Y.-H."/>
            <person name="Xamxidin M."/>
            <person name="Xu X.-W."/>
        </authorList>
    </citation>
    <scope>NUCLEOTIDE SEQUENCE [LARGE SCALE GENOMIC DNA]</scope>
    <source>
        <strain evidence="5 6">NH169-3</strain>
    </source>
</reference>
<dbReference type="RefSeq" id="WP_106761683.1">
    <property type="nucleotide sequence ID" value="NZ_PXNP01000023.1"/>
</dbReference>
<dbReference type="PANTHER" id="PTHR46124">
    <property type="entry name" value="D-AMINOACYL-TRNA DEACYLASE"/>
    <property type="match status" value="1"/>
</dbReference>
<dbReference type="Gene3D" id="3.20.20.140">
    <property type="entry name" value="Metal-dependent hydrolases"/>
    <property type="match status" value="1"/>
</dbReference>
<comment type="similarity">
    <text evidence="1">Belongs to the metallo-dependent hydrolases superfamily. TatD-type hydrolase family.</text>
</comment>
<keyword evidence="3" id="KW-0378">Hydrolase</keyword>
<feature type="binding site" evidence="4">
    <location>
        <position position="95"/>
    </location>
    <ligand>
        <name>a divalent metal cation</name>
        <dbReference type="ChEBI" id="CHEBI:60240"/>
        <label>1</label>
    </ligand>
</feature>
<evidence type="ECO:0000256" key="3">
    <source>
        <dbReference type="ARBA" id="ARBA00022801"/>
    </source>
</evidence>
<sequence length="267" mass="29315">MRLVDAHCHFDFPVFDGHRKQIVDQARGQGISDIVIPGVRSKHWSRVQSVAGDDSALWYCLGVHPWFVVEHQPSDLAELERLLAMAPGRCLALGECGLDALAGQHSMQEDWFRAQVRLASNLGFPLVIHSVKAHDQVYQILREEHWQGRALIHGFAGSYQQACKFVDLGCFIGVGGTITYERAAKTRAAIARLPVEALVLETDAPDMPPCGIAKGKNSPLHLPHIFDALAGLRDESPADLERILLSNVGSLYQRGSGELPFAPKAES</sequence>
<keyword evidence="2 4" id="KW-0479">Metal-binding</keyword>
<feature type="binding site" evidence="4">
    <location>
        <position position="203"/>
    </location>
    <ligand>
        <name>a divalent metal cation</name>
        <dbReference type="ChEBI" id="CHEBI:60240"/>
        <label>1</label>
    </ligand>
</feature>
<dbReference type="GO" id="GO:0005829">
    <property type="term" value="C:cytosol"/>
    <property type="evidence" value="ECO:0007669"/>
    <property type="project" value="TreeGrafter"/>
</dbReference>
<evidence type="ECO:0000256" key="4">
    <source>
        <dbReference type="PIRSR" id="PIRSR005902-1"/>
    </source>
</evidence>
<dbReference type="Pfam" id="PF01026">
    <property type="entry name" value="TatD_DNase"/>
    <property type="match status" value="1"/>
</dbReference>
<dbReference type="FunFam" id="3.20.20.140:FF:000005">
    <property type="entry name" value="TatD family hydrolase"/>
    <property type="match status" value="1"/>
</dbReference>
<protein>
    <submittedName>
        <fullName evidence="5">TatD family deoxyribonuclease</fullName>
    </submittedName>
</protein>
<evidence type="ECO:0000313" key="5">
    <source>
        <dbReference type="EMBL" id="PSF10481.1"/>
    </source>
</evidence>
<dbReference type="SUPFAM" id="SSF51556">
    <property type="entry name" value="Metallo-dependent hydrolases"/>
    <property type="match status" value="1"/>
</dbReference>
<name>A0A2T1KK06_9GAMM</name>
<dbReference type="InterPro" id="IPR018228">
    <property type="entry name" value="DNase_TatD-rel_CS"/>
</dbReference>